<dbReference type="GO" id="GO:0004157">
    <property type="term" value="F:dihydropyrimidinase activity"/>
    <property type="evidence" value="ECO:0007669"/>
    <property type="project" value="UniProtKB-EC"/>
</dbReference>
<comment type="similarity">
    <text evidence="2">Belongs to the metallo-dependent hydrolases superfamily. Hydantoinase/dihydropyrimidinase family.</text>
</comment>
<keyword evidence="3" id="KW-0479">Metal-binding</keyword>
<reference evidence="7" key="1">
    <citation type="submission" date="2023-07" db="EMBL/GenBank/DDBJ databases">
        <title>30 novel species of actinomycetes from the DSMZ collection.</title>
        <authorList>
            <person name="Nouioui I."/>
        </authorList>
    </citation>
    <scope>NUCLEOTIDE SEQUENCE [LARGE SCALE GENOMIC DNA]</scope>
    <source>
        <strain evidence="7">DSM 44399</strain>
    </source>
</reference>
<dbReference type="Gene3D" id="2.30.40.10">
    <property type="entry name" value="Urease, subunit C, domain 1"/>
    <property type="match status" value="1"/>
</dbReference>
<dbReference type="RefSeq" id="WP_311423086.1">
    <property type="nucleotide sequence ID" value="NZ_JAVREH010000011.1"/>
</dbReference>
<dbReference type="SUPFAM" id="SSF51556">
    <property type="entry name" value="Metallo-dependent hydrolases"/>
    <property type="match status" value="1"/>
</dbReference>
<name>A0ABU2JBS9_9ACTN</name>
<dbReference type="PANTHER" id="PTHR11647:SF1">
    <property type="entry name" value="COLLAPSIN RESPONSE MEDIATOR PROTEIN"/>
    <property type="match status" value="1"/>
</dbReference>
<evidence type="ECO:0000313" key="6">
    <source>
        <dbReference type="EMBL" id="MDT0261934.1"/>
    </source>
</evidence>
<dbReference type="SUPFAM" id="SSF51338">
    <property type="entry name" value="Composite domain of metallo-dependent hydrolases"/>
    <property type="match status" value="1"/>
</dbReference>
<organism evidence="6 7">
    <name type="scientific">Jatrophihabitans lederbergiae</name>
    <dbReference type="NCBI Taxonomy" id="3075547"/>
    <lineage>
        <taxon>Bacteria</taxon>
        <taxon>Bacillati</taxon>
        <taxon>Actinomycetota</taxon>
        <taxon>Actinomycetes</taxon>
        <taxon>Jatrophihabitantales</taxon>
        <taxon>Jatrophihabitantaceae</taxon>
        <taxon>Jatrophihabitans</taxon>
    </lineage>
</organism>
<dbReference type="EMBL" id="JAVREH010000011">
    <property type="protein sequence ID" value="MDT0261934.1"/>
    <property type="molecule type" value="Genomic_DNA"/>
</dbReference>
<dbReference type="NCBIfam" id="TIGR02033">
    <property type="entry name" value="D-hydantoinase"/>
    <property type="match status" value="1"/>
</dbReference>
<dbReference type="InterPro" id="IPR006680">
    <property type="entry name" value="Amidohydro-rel"/>
</dbReference>
<evidence type="ECO:0000256" key="3">
    <source>
        <dbReference type="ARBA" id="ARBA00022723"/>
    </source>
</evidence>
<dbReference type="EC" id="3.5.2.2" evidence="6"/>
<keyword evidence="7" id="KW-1185">Reference proteome</keyword>
<accession>A0ABU2JBS9</accession>
<evidence type="ECO:0000313" key="7">
    <source>
        <dbReference type="Proteomes" id="UP001183176"/>
    </source>
</evidence>
<protein>
    <submittedName>
        <fullName evidence="6">Dihydropyrimidinase</fullName>
        <ecNumber evidence="6">3.5.2.2</ecNumber>
    </submittedName>
</protein>
<dbReference type="Gene3D" id="3.20.20.140">
    <property type="entry name" value="Metal-dependent hydrolases"/>
    <property type="match status" value="1"/>
</dbReference>
<evidence type="ECO:0000256" key="1">
    <source>
        <dbReference type="ARBA" id="ARBA00001947"/>
    </source>
</evidence>
<evidence type="ECO:0000259" key="5">
    <source>
        <dbReference type="Pfam" id="PF01979"/>
    </source>
</evidence>
<feature type="domain" description="Amidohydrolase-related" evidence="5">
    <location>
        <begin position="52"/>
        <end position="437"/>
    </location>
</feature>
<evidence type="ECO:0000256" key="4">
    <source>
        <dbReference type="ARBA" id="ARBA00022801"/>
    </source>
</evidence>
<dbReference type="InterPro" id="IPR050378">
    <property type="entry name" value="Metallo-dep_Hydrolases_sf"/>
</dbReference>
<comment type="cofactor">
    <cofactor evidence="1">
        <name>Zn(2+)</name>
        <dbReference type="ChEBI" id="CHEBI:29105"/>
    </cofactor>
</comment>
<comment type="caution">
    <text evidence="6">The sequence shown here is derived from an EMBL/GenBank/DDBJ whole genome shotgun (WGS) entry which is preliminary data.</text>
</comment>
<gene>
    <name evidence="6" type="primary">hydA</name>
    <name evidence="6" type="ORF">RM423_11050</name>
</gene>
<evidence type="ECO:0000256" key="2">
    <source>
        <dbReference type="ARBA" id="ARBA00008829"/>
    </source>
</evidence>
<dbReference type="Pfam" id="PF01979">
    <property type="entry name" value="Amidohydro_1"/>
    <property type="match status" value="1"/>
</dbReference>
<sequence>MTTSVVRGGTVLSVSGAHVLDLVMRDGLVTSWCALGTVTAADEVIDATGMHVAPGFVDVHTHLETVVAGISTADDFVTGTRAAAFGGTTTVVDFVRQGPGEDLLERLQDAGARARGRCAVDYGFHQIVGDVRESSLAQFEKLMAAGVPSIKLFMAFPGDLYSDDTQLLNAMEHAAGLGLTVMVHAENGLAMEFLRRRARDRGHVSLPWHARTAPPAVEGEATRRAIFLAELAGMPTLYFVHVSSAEALDAIADARRRGLPVFAETCPHYLYLDVAELDRPWEEGTDFVCAPPLRTREHRDRLWWALSAGDLSVVSSDHCPFCRSTLFSPDQRDFSKLPGGIAGIEYRVPLIYDAALRGRLSLSRFVDVTATSPARLFGLSPEKGSLEPGSHADFTILDPNGVTPTGAKDHHMNVDHSAFESVTLRGSVHAVYLRGQRLVDRGRWVGPDDLGQFLHRRPGTDLTSGVLRPATTA</sequence>
<dbReference type="InterPro" id="IPR011778">
    <property type="entry name" value="Hydantoinase/dihydroPyrase"/>
</dbReference>
<dbReference type="PANTHER" id="PTHR11647">
    <property type="entry name" value="HYDRANTOINASE/DIHYDROPYRIMIDINASE FAMILY MEMBER"/>
    <property type="match status" value="1"/>
</dbReference>
<dbReference type="InterPro" id="IPR032466">
    <property type="entry name" value="Metal_Hydrolase"/>
</dbReference>
<proteinExistence type="inferred from homology"/>
<keyword evidence="4 6" id="KW-0378">Hydrolase</keyword>
<dbReference type="InterPro" id="IPR011059">
    <property type="entry name" value="Metal-dep_hydrolase_composite"/>
</dbReference>
<dbReference type="Proteomes" id="UP001183176">
    <property type="component" value="Unassembled WGS sequence"/>
</dbReference>